<accession>A0A9W4E617</accession>
<keyword evidence="2" id="KW-1185">Reference proteome</keyword>
<evidence type="ECO:0000313" key="2">
    <source>
        <dbReference type="Proteomes" id="UP001152519"/>
    </source>
</evidence>
<dbReference type="Proteomes" id="UP001152519">
    <property type="component" value="Unassembled WGS sequence"/>
</dbReference>
<proteinExistence type="predicted"/>
<dbReference type="EMBL" id="CAJSLV010000050">
    <property type="protein sequence ID" value="CAG6393636.1"/>
    <property type="molecule type" value="Genomic_DNA"/>
</dbReference>
<comment type="caution">
    <text evidence="1">The sequence shown here is derived from an EMBL/GenBank/DDBJ whole genome shotgun (WGS) entry which is preliminary data.</text>
</comment>
<gene>
    <name evidence="1" type="ORF">SCOCK_210076</name>
</gene>
<name>A0A9W4E617_9ACTN</name>
<organism evidence="1 2">
    <name type="scientific">Actinacidiphila cocklensis</name>
    <dbReference type="NCBI Taxonomy" id="887465"/>
    <lineage>
        <taxon>Bacteria</taxon>
        <taxon>Bacillati</taxon>
        <taxon>Actinomycetota</taxon>
        <taxon>Actinomycetes</taxon>
        <taxon>Kitasatosporales</taxon>
        <taxon>Streptomycetaceae</taxon>
        <taxon>Actinacidiphila</taxon>
    </lineage>
</organism>
<dbReference type="AlphaFoldDB" id="A0A9W4E617"/>
<dbReference type="GO" id="GO:0020037">
    <property type="term" value="F:heme binding"/>
    <property type="evidence" value="ECO:0007669"/>
    <property type="project" value="InterPro"/>
</dbReference>
<dbReference type="SUPFAM" id="SSF56634">
    <property type="entry name" value="Heme-dependent catalase-like"/>
    <property type="match status" value="1"/>
</dbReference>
<protein>
    <submittedName>
        <fullName evidence="1">Uncharacterized protein</fullName>
    </submittedName>
</protein>
<dbReference type="InterPro" id="IPR020835">
    <property type="entry name" value="Catalase_sf"/>
</dbReference>
<dbReference type="RefSeq" id="WP_251489477.1">
    <property type="nucleotide sequence ID" value="NZ_CAJSLV010000050.1"/>
</dbReference>
<reference evidence="1" key="1">
    <citation type="submission" date="2021-05" db="EMBL/GenBank/DDBJ databases">
        <authorList>
            <person name="Arsene-Ploetze F."/>
        </authorList>
    </citation>
    <scope>NUCLEOTIDE SEQUENCE</scope>
    <source>
        <strain evidence="1">DSM 42138</strain>
    </source>
</reference>
<dbReference type="Gene3D" id="2.40.180.10">
    <property type="entry name" value="Catalase core domain"/>
    <property type="match status" value="1"/>
</dbReference>
<sequence>MCGRGRRADLAVRLTNSPVRFCLHIQKYVSERQTPIEDGAVEWKESDSPWLGVATLTIPAQDILGPQGRATRDRIDTLAFNPWHAPADFRPLGNLNRARRSVYEASAREWHAR</sequence>
<evidence type="ECO:0000313" key="1">
    <source>
        <dbReference type="EMBL" id="CAG6393636.1"/>
    </source>
</evidence>